<dbReference type="SUPFAM" id="SSF63451">
    <property type="entry name" value="LEM domain"/>
    <property type="match status" value="1"/>
</dbReference>
<dbReference type="Pfam" id="PF03020">
    <property type="entry name" value="LEM"/>
    <property type="match status" value="1"/>
</dbReference>
<evidence type="ECO:0000313" key="3">
    <source>
        <dbReference type="EMBL" id="KAK9304277.1"/>
    </source>
</evidence>
<dbReference type="InterPro" id="IPR002110">
    <property type="entry name" value="Ankyrin_rpt"/>
</dbReference>
<dbReference type="InterPro" id="IPR034998">
    <property type="entry name" value="ANKLE1"/>
</dbReference>
<protein>
    <recommendedName>
        <fullName evidence="2">LEM domain-containing protein</fullName>
    </recommendedName>
</protein>
<dbReference type="PANTHER" id="PTHR46427">
    <property type="entry name" value="ANKYRIN REPEAT AND LEM DOMAIN-CONTAINING PROTEIN 1"/>
    <property type="match status" value="1"/>
</dbReference>
<comment type="caution">
    <text evidence="3">The sequence shown here is derived from an EMBL/GenBank/DDBJ whole genome shotgun (WGS) entry which is preliminary data.</text>
</comment>
<dbReference type="CDD" id="cd10454">
    <property type="entry name" value="GIY-YIG_COG3680_Meta"/>
    <property type="match status" value="1"/>
</dbReference>
<dbReference type="GO" id="GO:0000712">
    <property type="term" value="P:resolution of meiotic recombination intermediates"/>
    <property type="evidence" value="ECO:0007669"/>
    <property type="project" value="TreeGrafter"/>
</dbReference>
<dbReference type="SMART" id="SM00248">
    <property type="entry name" value="ANK"/>
    <property type="match status" value="3"/>
</dbReference>
<dbReference type="CDD" id="cd12934">
    <property type="entry name" value="LEM"/>
    <property type="match status" value="1"/>
</dbReference>
<dbReference type="AlphaFoldDB" id="A0AAW1A379"/>
<dbReference type="InterPro" id="IPR011015">
    <property type="entry name" value="LEM/LEM-like_dom_sf"/>
</dbReference>
<dbReference type="Gene3D" id="1.10.720.40">
    <property type="match status" value="1"/>
</dbReference>
<sequence>MSTLEKKGCLFLASSLCDGLEDNDIKQVTTLLLNKDANPNTLIPTYGVTPFHLVIGNDSEAFAEEVTKLFLRHGGNPNVRSVDGLTPVHVAAAWGRVKVLELLLTNGGDPLCLDNDGRSPFHYAFDGKYYEAIVILGKYCDNTVKEEKVNYKMTFDKLLISSEDTIAEYIVPQTSNVTKKNICKEHRDESFANTKCVNFYNFDYSSNDKFDNAMTSAAELQIREEMNKEKCLVNEIINQLSNSLNSNFKKEKINEEYGQSKNVLTDTSFSSTISTDDNTYNIRDKFLLKMRGKKRAVTPKRQRQIFSQKNNIKIPSTPQYDPNDSIISKSPNFLIDKSIEKEQKYLSPKILNKELRFKTFTPCMTKHQLFWSEEFNTRKDVAKSTPRRKKRFYKQYSSFRKLRRNYELTSSENTSPDATNSISPIQSCTKNLNYKFNKNLAVKLHENKYDDDDISIHFNENKGNTETCALEKNVIEEFNNNFRSQHIKKTDFKEKNKEQLKNYIQQEKCKEEIQVKIDDTVNTVKENLNTFLSSYKSQSHISVQEEYKYEDPDEGITFLERRIYTLSPCKSTDCISSDKMWPKSLNLSMDLTNDALRKELIRYGDKPGPVIDSTRQVYLKRLIKLKNGSHNLSHSSFKINHDPKLDYYESQTESFLMFGDWVNDLERYKIIEQNIFRDFSLGSSSRKLREGMSRTCFNYLFLDPRITRDLTFRTKYLSESETWNIFRSAIFYVGKGTCNRPYSHLKDAFAVWVSKKSPENAKIQHILRIWNAGYGVVCLHVFQNSIPVEAYTREAAIIDALGIQNLKNSKSGDYYGIAKTWNMEEKRNFGRYLLYQALHIFLCEGERQILPENM</sequence>
<dbReference type="EMBL" id="JAWNGG020000064">
    <property type="protein sequence ID" value="KAK9304277.1"/>
    <property type="molecule type" value="Genomic_DNA"/>
</dbReference>
<feature type="domain" description="LEM" evidence="2">
    <location>
        <begin position="585"/>
        <end position="629"/>
    </location>
</feature>
<accession>A0AAW1A379</accession>
<keyword evidence="1" id="KW-0040">ANK repeat</keyword>
<gene>
    <name evidence="3" type="ORF">QLX08_004275</name>
</gene>
<dbReference type="PANTHER" id="PTHR46427:SF1">
    <property type="entry name" value="ANKYRIN REPEAT AND LEM DOMAIN-CONTAINING PROTEIN 1"/>
    <property type="match status" value="1"/>
</dbReference>
<dbReference type="SUPFAM" id="SSF48403">
    <property type="entry name" value="Ankyrin repeat"/>
    <property type="match status" value="1"/>
</dbReference>
<dbReference type="FunFam" id="1.10.720.40:FF:000001">
    <property type="entry name" value="LEM domain containing 2, isoform CRA_a"/>
    <property type="match status" value="1"/>
</dbReference>
<dbReference type="SMART" id="SM00540">
    <property type="entry name" value="LEM"/>
    <property type="match status" value="1"/>
</dbReference>
<dbReference type="Gene3D" id="1.25.40.20">
    <property type="entry name" value="Ankyrin repeat-containing domain"/>
    <property type="match status" value="1"/>
</dbReference>
<evidence type="ECO:0000313" key="4">
    <source>
        <dbReference type="Proteomes" id="UP001432146"/>
    </source>
</evidence>
<feature type="repeat" description="ANK" evidence="1">
    <location>
        <begin position="83"/>
        <end position="115"/>
    </location>
</feature>
<dbReference type="PROSITE" id="PS50954">
    <property type="entry name" value="LEM"/>
    <property type="match status" value="1"/>
</dbReference>
<proteinExistence type="predicted"/>
<organism evidence="3 4">
    <name type="scientific">Tetragonisca angustula</name>
    <dbReference type="NCBI Taxonomy" id="166442"/>
    <lineage>
        <taxon>Eukaryota</taxon>
        <taxon>Metazoa</taxon>
        <taxon>Ecdysozoa</taxon>
        <taxon>Arthropoda</taxon>
        <taxon>Hexapoda</taxon>
        <taxon>Insecta</taxon>
        <taxon>Pterygota</taxon>
        <taxon>Neoptera</taxon>
        <taxon>Endopterygota</taxon>
        <taxon>Hymenoptera</taxon>
        <taxon>Apocrita</taxon>
        <taxon>Aculeata</taxon>
        <taxon>Apoidea</taxon>
        <taxon>Anthophila</taxon>
        <taxon>Apidae</taxon>
        <taxon>Tetragonisca</taxon>
    </lineage>
</organism>
<keyword evidence="4" id="KW-1185">Reference proteome</keyword>
<dbReference type="Pfam" id="PF22945">
    <property type="entry name" value="LEM-3_GIY-YIG"/>
    <property type="match status" value="1"/>
</dbReference>
<reference evidence="3 4" key="1">
    <citation type="submission" date="2024-05" db="EMBL/GenBank/DDBJ databases">
        <title>The nuclear and mitochondrial genome assemblies of Tetragonisca angustula (Apidae: Meliponini), a tiny yet remarkable pollinator in the Neotropics.</title>
        <authorList>
            <person name="Ferrari R."/>
            <person name="Ricardo P.C."/>
            <person name="Dias F.C."/>
            <person name="Araujo N.S."/>
            <person name="Soares D.O."/>
            <person name="Zhou Q.-S."/>
            <person name="Zhu C.-D."/>
            <person name="Coutinho L."/>
            <person name="Airas M.C."/>
            <person name="Batista T.M."/>
        </authorList>
    </citation>
    <scope>NUCLEOTIDE SEQUENCE [LARGE SCALE GENOMIC DNA]</scope>
    <source>
        <strain evidence="3">ASF017062</strain>
        <tissue evidence="3">Abdomen</tissue>
    </source>
</reference>
<dbReference type="Pfam" id="PF12796">
    <property type="entry name" value="Ank_2"/>
    <property type="match status" value="1"/>
</dbReference>
<dbReference type="InterPro" id="IPR036770">
    <property type="entry name" value="Ankyrin_rpt-contain_sf"/>
</dbReference>
<dbReference type="GO" id="GO:0005737">
    <property type="term" value="C:cytoplasm"/>
    <property type="evidence" value="ECO:0007669"/>
    <property type="project" value="TreeGrafter"/>
</dbReference>
<evidence type="ECO:0000256" key="1">
    <source>
        <dbReference type="PROSITE-ProRule" id="PRU00023"/>
    </source>
</evidence>
<dbReference type="GO" id="GO:0000724">
    <property type="term" value="P:double-strand break repair via homologous recombination"/>
    <property type="evidence" value="ECO:0007669"/>
    <property type="project" value="TreeGrafter"/>
</dbReference>
<dbReference type="Proteomes" id="UP001432146">
    <property type="component" value="Unassembled WGS sequence"/>
</dbReference>
<evidence type="ECO:0000259" key="2">
    <source>
        <dbReference type="PROSITE" id="PS50954"/>
    </source>
</evidence>
<dbReference type="InterPro" id="IPR003887">
    <property type="entry name" value="LEM_dom"/>
</dbReference>
<dbReference type="PROSITE" id="PS50297">
    <property type="entry name" value="ANK_REP_REGION"/>
    <property type="match status" value="1"/>
</dbReference>
<dbReference type="PROSITE" id="PS50088">
    <property type="entry name" value="ANK_REPEAT"/>
    <property type="match status" value="1"/>
</dbReference>
<name>A0AAW1A379_9HYME</name>
<dbReference type="GO" id="GO:0005654">
    <property type="term" value="C:nucleoplasm"/>
    <property type="evidence" value="ECO:0007669"/>
    <property type="project" value="TreeGrafter"/>
</dbReference>
<dbReference type="GO" id="GO:0004520">
    <property type="term" value="F:DNA endonuclease activity"/>
    <property type="evidence" value="ECO:0007669"/>
    <property type="project" value="TreeGrafter"/>
</dbReference>